<accession>A0A2U0U392</accession>
<evidence type="ECO:0000313" key="2">
    <source>
        <dbReference type="Proteomes" id="UP000245870"/>
    </source>
</evidence>
<dbReference type="RefSeq" id="WP_116616987.1">
    <property type="nucleotide sequence ID" value="NZ_CAMQYP010000015.1"/>
</dbReference>
<dbReference type="AlphaFoldDB" id="A0A2U0U392"/>
<dbReference type="EMBL" id="QENY01000016">
    <property type="protein sequence ID" value="PVX51161.1"/>
    <property type="molecule type" value="Genomic_DNA"/>
</dbReference>
<organism evidence="1 2">
    <name type="scientific">Hallella colorans</name>
    <dbReference type="NCBI Taxonomy" id="1703337"/>
    <lineage>
        <taxon>Bacteria</taxon>
        <taxon>Pseudomonadati</taxon>
        <taxon>Bacteroidota</taxon>
        <taxon>Bacteroidia</taxon>
        <taxon>Bacteroidales</taxon>
        <taxon>Prevotellaceae</taxon>
        <taxon>Hallella</taxon>
    </lineage>
</organism>
<sequence>MKKTYIEPEICYWQTVQEQAIMGVSNLDHADSKQQPIFEDDDWDDVADESDVQWAMDWEDK</sequence>
<comment type="caution">
    <text evidence="1">The sequence shown here is derived from an EMBL/GenBank/DDBJ whole genome shotgun (WGS) entry which is preliminary data.</text>
</comment>
<dbReference type="Proteomes" id="UP000245870">
    <property type="component" value="Unassembled WGS sequence"/>
</dbReference>
<reference evidence="1 2" key="1">
    <citation type="submission" date="2018-05" db="EMBL/GenBank/DDBJ databases">
        <title>Genomic Encyclopedia of Type Strains, Phase IV (KMG-IV): sequencing the most valuable type-strain genomes for metagenomic binning, comparative biology and taxonomic classification.</title>
        <authorList>
            <person name="Goeker M."/>
        </authorList>
    </citation>
    <scope>NUCLEOTIDE SEQUENCE [LARGE SCALE GENOMIC DNA]</scope>
    <source>
        <strain evidence="1 2">DSM 100333</strain>
    </source>
</reference>
<proteinExistence type="predicted"/>
<gene>
    <name evidence="1" type="ORF">C7379_11668</name>
</gene>
<keyword evidence="2" id="KW-1185">Reference proteome</keyword>
<evidence type="ECO:0000313" key="1">
    <source>
        <dbReference type="EMBL" id="PVX51161.1"/>
    </source>
</evidence>
<protein>
    <submittedName>
        <fullName evidence="1">Uncharacterized protein</fullName>
    </submittedName>
</protein>
<name>A0A2U0U392_9BACT</name>